<dbReference type="AlphaFoldDB" id="A0A327L5U2"/>
<evidence type="ECO:0000259" key="13">
    <source>
        <dbReference type="Pfam" id="PF26002"/>
    </source>
</evidence>
<comment type="caution">
    <text evidence="14">The sequence shown here is derived from an EMBL/GenBank/DDBJ whole genome shotgun (WGS) entry which is preliminary data.</text>
</comment>
<evidence type="ECO:0000256" key="6">
    <source>
        <dbReference type="ARBA" id="ARBA00022692"/>
    </source>
</evidence>
<dbReference type="InterPro" id="IPR010129">
    <property type="entry name" value="T1SS_HlyD"/>
</dbReference>
<dbReference type="GO" id="GO:0005886">
    <property type="term" value="C:plasma membrane"/>
    <property type="evidence" value="ECO:0007669"/>
    <property type="project" value="UniProtKB-SubCell"/>
</dbReference>
<feature type="region of interest" description="Disordered" evidence="11">
    <location>
        <begin position="1"/>
        <end position="26"/>
    </location>
</feature>
<dbReference type="InterPro" id="IPR006144">
    <property type="entry name" value="Secretion_HlyD_CS"/>
</dbReference>
<dbReference type="Gene3D" id="1.10.287.470">
    <property type="entry name" value="Helix hairpin bin"/>
    <property type="match status" value="1"/>
</dbReference>
<keyword evidence="8 9" id="KW-0472">Membrane</keyword>
<dbReference type="PROSITE" id="PS00543">
    <property type="entry name" value="HLYD_FAMILY"/>
    <property type="match status" value="1"/>
</dbReference>
<dbReference type="InterPro" id="IPR058982">
    <property type="entry name" value="Beta-barrel_AprE"/>
</dbReference>
<evidence type="ECO:0000256" key="7">
    <source>
        <dbReference type="ARBA" id="ARBA00022989"/>
    </source>
</evidence>
<accession>A0A327L5U2</accession>
<keyword evidence="10" id="KW-0175">Coiled coil</keyword>
<evidence type="ECO:0000313" key="15">
    <source>
        <dbReference type="Proteomes" id="UP000249130"/>
    </source>
</evidence>
<proteinExistence type="inferred from homology"/>
<dbReference type="GO" id="GO:0009306">
    <property type="term" value="P:protein secretion"/>
    <property type="evidence" value="ECO:0007669"/>
    <property type="project" value="InterPro"/>
</dbReference>
<dbReference type="InterPro" id="IPR058781">
    <property type="entry name" value="HH_AprE-like"/>
</dbReference>
<dbReference type="Pfam" id="PF25994">
    <property type="entry name" value="HH_AprE"/>
    <property type="match status" value="1"/>
</dbReference>
<evidence type="ECO:0000256" key="5">
    <source>
        <dbReference type="ARBA" id="ARBA00022519"/>
    </source>
</evidence>
<comment type="similarity">
    <text evidence="2 9">Belongs to the membrane fusion protein (MFP) (TC 8.A.1) family.</text>
</comment>
<sequence length="468" mass="52306">MHAPRSPTNRDSAPPGPRGTDKPAVKPAVAREFQPAAIALEEEEPARAHWWILYAITAFLLTALVWASLADIDRIVITRGELVTVEPALVIQPMERVGIRAVHVKPGDIVRKGQVLATLDSTFAQADLEQLQTKVATHKARQARLEAEIRNADYRPQGEPDRAERLEQSLFNERQQTYAARLRTFHEELSRIGASLAATRADIEKATARLALLQQIVDMRQAMVVREYETQLRLVEAKAQLIATEREKIQGEGKIAELQHQASSINAQRDAYVQEWREKVADELVSVRRDREAAVEELNKALRRRDMVTLAAPEDGVVQEIGQRSIGSVLREAEILFTLVPLDAPLEAEVRIAPRDIGVVKVGDEVRVKLDAFPFQQHGTARGRVATISADAFRPGRSEGQDPQRTEAAQFHKARVTLTDTTLRNVPTHFRLLPGMTVSAEIKVGTRRVISYVLWPIMKGLDEGLREP</sequence>
<dbReference type="InterPro" id="IPR050739">
    <property type="entry name" value="MFP"/>
</dbReference>
<dbReference type="PANTHER" id="PTHR30386:SF26">
    <property type="entry name" value="TRANSPORT PROTEIN COMB"/>
    <property type="match status" value="1"/>
</dbReference>
<gene>
    <name evidence="14" type="ORF">CH341_01100</name>
</gene>
<evidence type="ECO:0000256" key="8">
    <source>
        <dbReference type="ARBA" id="ARBA00023136"/>
    </source>
</evidence>
<keyword evidence="4 9" id="KW-1003">Cell membrane</keyword>
<dbReference type="Gene3D" id="2.40.30.170">
    <property type="match status" value="1"/>
</dbReference>
<evidence type="ECO:0000313" key="14">
    <source>
        <dbReference type="EMBL" id="RAI45941.1"/>
    </source>
</evidence>
<comment type="subcellular location">
    <subcellularLocation>
        <location evidence="1 9">Cell inner membrane</location>
        <topology evidence="1 9">Single-pass membrane protein</topology>
    </subcellularLocation>
</comment>
<dbReference type="EMBL" id="NPEX01000004">
    <property type="protein sequence ID" value="RAI45941.1"/>
    <property type="molecule type" value="Genomic_DNA"/>
</dbReference>
<evidence type="ECO:0000256" key="10">
    <source>
        <dbReference type="SAM" id="Coils"/>
    </source>
</evidence>
<feature type="compositionally biased region" description="Polar residues" evidence="11">
    <location>
        <begin position="1"/>
        <end position="11"/>
    </location>
</feature>
<evidence type="ECO:0000256" key="4">
    <source>
        <dbReference type="ARBA" id="ARBA00022475"/>
    </source>
</evidence>
<dbReference type="Pfam" id="PF26002">
    <property type="entry name" value="Beta-barrel_AprE"/>
    <property type="match status" value="1"/>
</dbReference>
<keyword evidence="3 9" id="KW-0813">Transport</keyword>
<keyword evidence="15" id="KW-1185">Reference proteome</keyword>
<keyword evidence="7 9" id="KW-1133">Transmembrane helix</keyword>
<keyword evidence="6 9" id="KW-0812">Transmembrane</keyword>
<organism evidence="14 15">
    <name type="scientific">Rhodoplanes roseus</name>
    <dbReference type="NCBI Taxonomy" id="29409"/>
    <lineage>
        <taxon>Bacteria</taxon>
        <taxon>Pseudomonadati</taxon>
        <taxon>Pseudomonadota</taxon>
        <taxon>Alphaproteobacteria</taxon>
        <taxon>Hyphomicrobiales</taxon>
        <taxon>Nitrobacteraceae</taxon>
        <taxon>Rhodoplanes</taxon>
    </lineage>
</organism>
<evidence type="ECO:0000256" key="1">
    <source>
        <dbReference type="ARBA" id="ARBA00004377"/>
    </source>
</evidence>
<feature type="transmembrane region" description="Helical" evidence="9">
    <location>
        <begin position="50"/>
        <end position="69"/>
    </location>
</feature>
<evidence type="ECO:0000259" key="12">
    <source>
        <dbReference type="Pfam" id="PF25994"/>
    </source>
</evidence>
<feature type="coiled-coil region" evidence="10">
    <location>
        <begin position="255"/>
        <end position="304"/>
    </location>
</feature>
<evidence type="ECO:0000256" key="2">
    <source>
        <dbReference type="ARBA" id="ARBA00009477"/>
    </source>
</evidence>
<name>A0A327L5U2_9BRAD</name>
<dbReference type="NCBIfam" id="TIGR01843">
    <property type="entry name" value="type_I_hlyD"/>
    <property type="match status" value="1"/>
</dbReference>
<evidence type="ECO:0000256" key="9">
    <source>
        <dbReference type="RuleBase" id="RU365093"/>
    </source>
</evidence>
<keyword evidence="5 9" id="KW-0997">Cell inner membrane</keyword>
<feature type="domain" description="AprE-like beta-barrel" evidence="13">
    <location>
        <begin position="346"/>
        <end position="445"/>
    </location>
</feature>
<evidence type="ECO:0000256" key="11">
    <source>
        <dbReference type="SAM" id="MobiDB-lite"/>
    </source>
</evidence>
<protein>
    <recommendedName>
        <fullName evidence="9">Membrane fusion protein (MFP) family protein</fullName>
    </recommendedName>
</protein>
<dbReference type="PRINTS" id="PR01490">
    <property type="entry name" value="RTXTOXIND"/>
</dbReference>
<reference evidence="14 15" key="1">
    <citation type="submission" date="2017-07" db="EMBL/GenBank/DDBJ databases">
        <title>Draft Genome Sequences of Select Purple Nonsulfur Bacteria.</title>
        <authorList>
            <person name="Lasarre B."/>
            <person name="Mckinlay J.B."/>
        </authorList>
    </citation>
    <scope>NUCLEOTIDE SEQUENCE [LARGE SCALE GENOMIC DNA]</scope>
    <source>
        <strain evidence="14 15">DSM 5909</strain>
    </source>
</reference>
<dbReference type="Gene3D" id="2.40.50.100">
    <property type="match status" value="1"/>
</dbReference>
<evidence type="ECO:0000256" key="3">
    <source>
        <dbReference type="ARBA" id="ARBA00022448"/>
    </source>
</evidence>
<dbReference type="PANTHER" id="PTHR30386">
    <property type="entry name" value="MEMBRANE FUSION SUBUNIT OF EMRAB-TOLC MULTIDRUG EFFLUX PUMP"/>
    <property type="match status" value="1"/>
</dbReference>
<dbReference type="OrthoDB" id="9810980at2"/>
<dbReference type="Proteomes" id="UP000249130">
    <property type="component" value="Unassembled WGS sequence"/>
</dbReference>
<feature type="domain" description="AprE-like long alpha-helical hairpin" evidence="12">
    <location>
        <begin position="124"/>
        <end position="301"/>
    </location>
</feature>